<dbReference type="Pfam" id="PF05773">
    <property type="entry name" value="RWD"/>
    <property type="match status" value="1"/>
</dbReference>
<accession>B4MS61</accession>
<dbReference type="InterPro" id="IPR016135">
    <property type="entry name" value="UBQ-conjugating_enzyme/RWD"/>
</dbReference>
<dbReference type="HOGENOM" id="CLU_046295_1_0_1"/>
<feature type="domain" description="RWD" evidence="1">
    <location>
        <begin position="19"/>
        <end position="142"/>
    </location>
</feature>
<dbReference type="PANTHER" id="PTHR15955:SF8">
    <property type="entry name" value="RWD DOMAIN-CONTAINING PROTEIN 2B-RELATED"/>
    <property type="match status" value="1"/>
</dbReference>
<dbReference type="InParanoid" id="B4MS61"/>
<evidence type="ECO:0000313" key="3">
    <source>
        <dbReference type="Proteomes" id="UP000007798"/>
    </source>
</evidence>
<dbReference type="InterPro" id="IPR059181">
    <property type="entry name" value="RWDD2A-B_C"/>
</dbReference>
<keyword evidence="3" id="KW-1185">Reference proteome</keyword>
<dbReference type="InterPro" id="IPR010541">
    <property type="entry name" value="Prp3_C"/>
</dbReference>
<dbReference type="AlphaFoldDB" id="B4MS61"/>
<evidence type="ECO:0000313" key="2">
    <source>
        <dbReference type="EMBL" id="EDW74950.1"/>
    </source>
</evidence>
<dbReference type="KEGG" id="dwi:6640728"/>
<dbReference type="OMA" id="IDAYMSF"/>
<reference evidence="2 3" key="1">
    <citation type="journal article" date="2007" name="Nature">
        <title>Evolution of genes and genomes on the Drosophila phylogeny.</title>
        <authorList>
            <consortium name="Drosophila 12 Genomes Consortium"/>
            <person name="Clark A.G."/>
            <person name="Eisen M.B."/>
            <person name="Smith D.R."/>
            <person name="Bergman C.M."/>
            <person name="Oliver B."/>
            <person name="Markow T.A."/>
            <person name="Kaufman T.C."/>
            <person name="Kellis M."/>
            <person name="Gelbart W."/>
            <person name="Iyer V.N."/>
            <person name="Pollard D.A."/>
            <person name="Sackton T.B."/>
            <person name="Larracuente A.M."/>
            <person name="Singh N.D."/>
            <person name="Abad J.P."/>
            <person name="Abt D.N."/>
            <person name="Adryan B."/>
            <person name="Aguade M."/>
            <person name="Akashi H."/>
            <person name="Anderson W.W."/>
            <person name="Aquadro C.F."/>
            <person name="Ardell D.H."/>
            <person name="Arguello R."/>
            <person name="Artieri C.G."/>
            <person name="Barbash D.A."/>
            <person name="Barker D."/>
            <person name="Barsanti P."/>
            <person name="Batterham P."/>
            <person name="Batzoglou S."/>
            <person name="Begun D."/>
            <person name="Bhutkar A."/>
            <person name="Blanco E."/>
            <person name="Bosak S.A."/>
            <person name="Bradley R.K."/>
            <person name="Brand A.D."/>
            <person name="Brent M.R."/>
            <person name="Brooks A.N."/>
            <person name="Brown R.H."/>
            <person name="Butlin R.K."/>
            <person name="Caggese C."/>
            <person name="Calvi B.R."/>
            <person name="Bernardo de Carvalho A."/>
            <person name="Caspi A."/>
            <person name="Castrezana S."/>
            <person name="Celniker S.E."/>
            <person name="Chang J.L."/>
            <person name="Chapple C."/>
            <person name="Chatterji S."/>
            <person name="Chinwalla A."/>
            <person name="Civetta A."/>
            <person name="Clifton S.W."/>
            <person name="Comeron J.M."/>
            <person name="Costello J.C."/>
            <person name="Coyne J.A."/>
            <person name="Daub J."/>
            <person name="David R.G."/>
            <person name="Delcher A.L."/>
            <person name="Delehaunty K."/>
            <person name="Do C.B."/>
            <person name="Ebling H."/>
            <person name="Edwards K."/>
            <person name="Eickbush T."/>
            <person name="Evans J.D."/>
            <person name="Filipski A."/>
            <person name="Findeiss S."/>
            <person name="Freyhult E."/>
            <person name="Fulton L."/>
            <person name="Fulton R."/>
            <person name="Garcia A.C."/>
            <person name="Gardiner A."/>
            <person name="Garfield D.A."/>
            <person name="Garvin B.E."/>
            <person name="Gibson G."/>
            <person name="Gilbert D."/>
            <person name="Gnerre S."/>
            <person name="Godfrey J."/>
            <person name="Good R."/>
            <person name="Gotea V."/>
            <person name="Gravely B."/>
            <person name="Greenberg A.J."/>
            <person name="Griffiths-Jones S."/>
            <person name="Gross S."/>
            <person name="Guigo R."/>
            <person name="Gustafson E.A."/>
            <person name="Haerty W."/>
            <person name="Hahn M.W."/>
            <person name="Halligan D.L."/>
            <person name="Halpern A.L."/>
            <person name="Halter G.M."/>
            <person name="Han M.V."/>
            <person name="Heger A."/>
            <person name="Hillier L."/>
            <person name="Hinrichs A.S."/>
            <person name="Holmes I."/>
            <person name="Hoskins R.A."/>
            <person name="Hubisz M.J."/>
            <person name="Hultmark D."/>
            <person name="Huntley M.A."/>
            <person name="Jaffe D.B."/>
            <person name="Jagadeeshan S."/>
            <person name="Jeck W.R."/>
            <person name="Johnson J."/>
            <person name="Jones C.D."/>
            <person name="Jordan W.C."/>
            <person name="Karpen G.H."/>
            <person name="Kataoka E."/>
            <person name="Keightley P.D."/>
            <person name="Kheradpour P."/>
            <person name="Kirkness E.F."/>
            <person name="Koerich L.B."/>
            <person name="Kristiansen K."/>
            <person name="Kudrna D."/>
            <person name="Kulathinal R.J."/>
            <person name="Kumar S."/>
            <person name="Kwok R."/>
            <person name="Lander E."/>
            <person name="Langley C.H."/>
            <person name="Lapoint R."/>
            <person name="Lazzaro B.P."/>
            <person name="Lee S.J."/>
            <person name="Levesque L."/>
            <person name="Li R."/>
            <person name="Lin C.F."/>
            <person name="Lin M.F."/>
            <person name="Lindblad-Toh K."/>
            <person name="Llopart A."/>
            <person name="Long M."/>
            <person name="Low L."/>
            <person name="Lozovsky E."/>
            <person name="Lu J."/>
            <person name="Luo M."/>
            <person name="Machado C.A."/>
            <person name="Makalowski W."/>
            <person name="Marzo M."/>
            <person name="Matsuda M."/>
            <person name="Matzkin L."/>
            <person name="McAllister B."/>
            <person name="McBride C.S."/>
            <person name="McKernan B."/>
            <person name="McKernan K."/>
            <person name="Mendez-Lago M."/>
            <person name="Minx P."/>
            <person name="Mollenhauer M.U."/>
            <person name="Montooth K."/>
            <person name="Mount S.M."/>
            <person name="Mu X."/>
            <person name="Myers E."/>
            <person name="Negre B."/>
            <person name="Newfeld S."/>
            <person name="Nielsen R."/>
            <person name="Noor M.A."/>
            <person name="O'Grady P."/>
            <person name="Pachter L."/>
            <person name="Papaceit M."/>
            <person name="Parisi M.J."/>
            <person name="Parisi M."/>
            <person name="Parts L."/>
            <person name="Pedersen J.S."/>
            <person name="Pesole G."/>
            <person name="Phillippy A.M."/>
            <person name="Ponting C.P."/>
            <person name="Pop M."/>
            <person name="Porcelli D."/>
            <person name="Powell J.R."/>
            <person name="Prohaska S."/>
            <person name="Pruitt K."/>
            <person name="Puig M."/>
            <person name="Quesneville H."/>
            <person name="Ram K.R."/>
            <person name="Rand D."/>
            <person name="Rasmussen M.D."/>
            <person name="Reed L.K."/>
            <person name="Reenan R."/>
            <person name="Reily A."/>
            <person name="Remington K.A."/>
            <person name="Rieger T.T."/>
            <person name="Ritchie M.G."/>
            <person name="Robin C."/>
            <person name="Rogers Y.H."/>
            <person name="Rohde C."/>
            <person name="Rozas J."/>
            <person name="Rubenfield M.J."/>
            <person name="Ruiz A."/>
            <person name="Russo S."/>
            <person name="Salzberg S.L."/>
            <person name="Sanchez-Gracia A."/>
            <person name="Saranga D.J."/>
            <person name="Sato H."/>
            <person name="Schaeffer S.W."/>
            <person name="Schatz M.C."/>
            <person name="Schlenke T."/>
            <person name="Schwartz R."/>
            <person name="Segarra C."/>
            <person name="Singh R.S."/>
            <person name="Sirot L."/>
            <person name="Sirota M."/>
            <person name="Sisneros N.B."/>
            <person name="Smith C.D."/>
            <person name="Smith T.F."/>
            <person name="Spieth J."/>
            <person name="Stage D.E."/>
            <person name="Stark A."/>
            <person name="Stephan W."/>
            <person name="Strausberg R.L."/>
            <person name="Strempel S."/>
            <person name="Sturgill D."/>
            <person name="Sutton G."/>
            <person name="Sutton G.G."/>
            <person name="Tao W."/>
            <person name="Teichmann S."/>
            <person name="Tobari Y.N."/>
            <person name="Tomimura Y."/>
            <person name="Tsolas J.M."/>
            <person name="Valente V.L."/>
            <person name="Venter E."/>
            <person name="Venter J.C."/>
            <person name="Vicario S."/>
            <person name="Vieira F.G."/>
            <person name="Vilella A.J."/>
            <person name="Villasante A."/>
            <person name="Walenz B."/>
            <person name="Wang J."/>
            <person name="Wasserman M."/>
            <person name="Watts T."/>
            <person name="Wilson D."/>
            <person name="Wilson R.K."/>
            <person name="Wing R.A."/>
            <person name="Wolfner M.F."/>
            <person name="Wong A."/>
            <person name="Wong G.K."/>
            <person name="Wu C.I."/>
            <person name="Wu G."/>
            <person name="Yamamoto D."/>
            <person name="Yang H.P."/>
            <person name="Yang S.P."/>
            <person name="Yorke J.A."/>
            <person name="Yoshida K."/>
            <person name="Zdobnov E."/>
            <person name="Zhang P."/>
            <person name="Zhang Y."/>
            <person name="Zimin A.V."/>
            <person name="Baldwin J."/>
            <person name="Abdouelleil A."/>
            <person name="Abdulkadir J."/>
            <person name="Abebe A."/>
            <person name="Abera B."/>
            <person name="Abreu J."/>
            <person name="Acer S.C."/>
            <person name="Aftuck L."/>
            <person name="Alexander A."/>
            <person name="An P."/>
            <person name="Anderson E."/>
            <person name="Anderson S."/>
            <person name="Arachi H."/>
            <person name="Azer M."/>
            <person name="Bachantsang P."/>
            <person name="Barry A."/>
            <person name="Bayul T."/>
            <person name="Berlin A."/>
            <person name="Bessette D."/>
            <person name="Bloom T."/>
            <person name="Blye J."/>
            <person name="Boguslavskiy L."/>
            <person name="Bonnet C."/>
            <person name="Boukhgalter B."/>
            <person name="Bourzgui I."/>
            <person name="Brown A."/>
            <person name="Cahill P."/>
            <person name="Channer S."/>
            <person name="Cheshatsang Y."/>
            <person name="Chuda L."/>
            <person name="Citroen M."/>
            <person name="Collymore A."/>
            <person name="Cooke P."/>
            <person name="Costello M."/>
            <person name="D'Aco K."/>
            <person name="Daza R."/>
            <person name="De Haan G."/>
            <person name="DeGray S."/>
            <person name="DeMaso C."/>
            <person name="Dhargay N."/>
            <person name="Dooley K."/>
            <person name="Dooley E."/>
            <person name="Doricent M."/>
            <person name="Dorje P."/>
            <person name="Dorjee K."/>
            <person name="Dupes A."/>
            <person name="Elong R."/>
            <person name="Falk J."/>
            <person name="Farina A."/>
            <person name="Faro S."/>
            <person name="Ferguson D."/>
            <person name="Fisher S."/>
            <person name="Foley C.D."/>
            <person name="Franke A."/>
            <person name="Friedrich D."/>
            <person name="Gadbois L."/>
            <person name="Gearin G."/>
            <person name="Gearin C.R."/>
            <person name="Giannoukos G."/>
            <person name="Goode T."/>
            <person name="Graham J."/>
            <person name="Grandbois E."/>
            <person name="Grewal S."/>
            <person name="Gyaltsen K."/>
            <person name="Hafez N."/>
            <person name="Hagos B."/>
            <person name="Hall J."/>
            <person name="Henson C."/>
            <person name="Hollinger A."/>
            <person name="Honan T."/>
            <person name="Huard M.D."/>
            <person name="Hughes L."/>
            <person name="Hurhula B."/>
            <person name="Husby M.E."/>
            <person name="Kamat A."/>
            <person name="Kanga B."/>
            <person name="Kashin S."/>
            <person name="Khazanovich D."/>
            <person name="Kisner P."/>
            <person name="Lance K."/>
            <person name="Lara M."/>
            <person name="Lee W."/>
            <person name="Lennon N."/>
            <person name="Letendre F."/>
            <person name="LeVine R."/>
            <person name="Lipovsky A."/>
            <person name="Liu X."/>
            <person name="Liu J."/>
            <person name="Liu S."/>
            <person name="Lokyitsang T."/>
            <person name="Lokyitsang Y."/>
            <person name="Lubonja R."/>
            <person name="Lui A."/>
            <person name="MacDonald P."/>
            <person name="Magnisalis V."/>
            <person name="Maru K."/>
            <person name="Matthews C."/>
            <person name="McCusker W."/>
            <person name="McDonough S."/>
            <person name="Mehta T."/>
            <person name="Meldrim J."/>
            <person name="Meneus L."/>
            <person name="Mihai O."/>
            <person name="Mihalev A."/>
            <person name="Mihova T."/>
            <person name="Mittelman R."/>
            <person name="Mlenga V."/>
            <person name="Montmayeur A."/>
            <person name="Mulrain L."/>
            <person name="Navidi A."/>
            <person name="Naylor J."/>
            <person name="Negash T."/>
            <person name="Nguyen T."/>
            <person name="Nguyen N."/>
            <person name="Nicol R."/>
            <person name="Norbu C."/>
            <person name="Norbu N."/>
            <person name="Novod N."/>
            <person name="O'Neill B."/>
            <person name="Osman S."/>
            <person name="Markiewicz E."/>
            <person name="Oyono O.L."/>
            <person name="Patti C."/>
            <person name="Phunkhang P."/>
            <person name="Pierre F."/>
            <person name="Priest M."/>
            <person name="Raghuraman S."/>
            <person name="Rege F."/>
            <person name="Reyes R."/>
            <person name="Rise C."/>
            <person name="Rogov P."/>
            <person name="Ross K."/>
            <person name="Ryan E."/>
            <person name="Settipalli S."/>
            <person name="Shea T."/>
            <person name="Sherpa N."/>
            <person name="Shi L."/>
            <person name="Shih D."/>
            <person name="Sparrow T."/>
            <person name="Spaulding J."/>
            <person name="Stalker J."/>
            <person name="Stange-Thomann N."/>
            <person name="Stavropoulos S."/>
            <person name="Stone C."/>
            <person name="Strader C."/>
            <person name="Tesfaye S."/>
            <person name="Thomson T."/>
            <person name="Thoulutsang Y."/>
            <person name="Thoulutsang D."/>
            <person name="Topham K."/>
            <person name="Topping I."/>
            <person name="Tsamla T."/>
            <person name="Vassiliev H."/>
            <person name="Vo A."/>
            <person name="Wangchuk T."/>
            <person name="Wangdi T."/>
            <person name="Weiand M."/>
            <person name="Wilkinson J."/>
            <person name="Wilson A."/>
            <person name="Yadav S."/>
            <person name="Young G."/>
            <person name="Yu Q."/>
            <person name="Zembek L."/>
            <person name="Zhong D."/>
            <person name="Zimmer A."/>
            <person name="Zwirko Z."/>
            <person name="Jaffe D.B."/>
            <person name="Alvarez P."/>
            <person name="Brockman W."/>
            <person name="Butler J."/>
            <person name="Chin C."/>
            <person name="Gnerre S."/>
            <person name="Grabherr M."/>
            <person name="Kleber M."/>
            <person name="Mauceli E."/>
            <person name="MacCallum I."/>
        </authorList>
    </citation>
    <scope>NUCLEOTIDE SEQUENCE [LARGE SCALE GENOMIC DNA]</scope>
    <source>
        <strain evidence="3">Tucson 14030-0811.24</strain>
    </source>
</reference>
<dbReference type="EMBL" id="CH963850">
    <property type="protein sequence ID" value="EDW74950.1"/>
    <property type="molecule type" value="Genomic_DNA"/>
</dbReference>
<dbReference type="SUPFAM" id="SSF54495">
    <property type="entry name" value="UBC-like"/>
    <property type="match status" value="1"/>
</dbReference>
<dbReference type="InterPro" id="IPR017359">
    <property type="entry name" value="Phi-like"/>
</dbReference>
<dbReference type="STRING" id="7260.B4MS61"/>
<dbReference type="PANTHER" id="PTHR15955">
    <property type="entry name" value="RWD DOMAIN CONTAINING PROTEIN 2"/>
    <property type="match status" value="1"/>
</dbReference>
<dbReference type="FunCoup" id="B4MS61">
    <property type="interactions" value="17"/>
</dbReference>
<dbReference type="eggNOG" id="ENOG502QR2G">
    <property type="taxonomic scope" value="Eukaryota"/>
</dbReference>
<dbReference type="PhylomeDB" id="B4MS61"/>
<organism evidence="2 3">
    <name type="scientific">Drosophila willistoni</name>
    <name type="common">Fruit fly</name>
    <dbReference type="NCBI Taxonomy" id="7260"/>
    <lineage>
        <taxon>Eukaryota</taxon>
        <taxon>Metazoa</taxon>
        <taxon>Ecdysozoa</taxon>
        <taxon>Arthropoda</taxon>
        <taxon>Hexapoda</taxon>
        <taxon>Insecta</taxon>
        <taxon>Pterygota</taxon>
        <taxon>Neoptera</taxon>
        <taxon>Endopterygota</taxon>
        <taxon>Diptera</taxon>
        <taxon>Brachycera</taxon>
        <taxon>Muscomorpha</taxon>
        <taxon>Ephydroidea</taxon>
        <taxon>Drosophilidae</taxon>
        <taxon>Drosophila</taxon>
        <taxon>Sophophora</taxon>
    </lineage>
</organism>
<dbReference type="SMR" id="B4MS61"/>
<name>B4MS61_DROWI</name>
<dbReference type="InterPro" id="IPR006575">
    <property type="entry name" value="RWD_dom"/>
</dbReference>
<dbReference type="OrthoDB" id="432412at2759"/>
<evidence type="ECO:0000259" key="1">
    <source>
        <dbReference type="PROSITE" id="PS50908"/>
    </source>
</evidence>
<proteinExistence type="predicted"/>
<dbReference type="Pfam" id="PF06544">
    <property type="entry name" value="Prp3_C"/>
    <property type="match status" value="1"/>
</dbReference>
<protein>
    <recommendedName>
        <fullName evidence="1">RWD domain-containing protein</fullName>
    </recommendedName>
</protein>
<gene>
    <name evidence="2" type="primary">Dwil\GK15950</name>
    <name evidence="2" type="ORF">Dwil_GK15950</name>
</gene>
<dbReference type="Gene3D" id="3.10.110.10">
    <property type="entry name" value="Ubiquitin Conjugating Enzyme"/>
    <property type="match status" value="1"/>
</dbReference>
<dbReference type="Proteomes" id="UP000007798">
    <property type="component" value="Unassembled WGS sequence"/>
</dbReference>
<dbReference type="PIRSF" id="PIRSF038021">
    <property type="entry name" value="UCP038021_RWDD2"/>
    <property type="match status" value="1"/>
</dbReference>
<dbReference type="CDD" id="cd24163">
    <property type="entry name" value="RWDD2_C"/>
    <property type="match status" value="1"/>
</dbReference>
<sequence length="289" mass="33767">MANENEQQIYRGCISQQLEELELLNYIYCKPNELQLLDPSVVTDYNEYLEKSHTLPAAHLEYIIKLPIMGNSNNIDVRIELPHLYPKLEKARISVHSSLLGKLKEEYLQQEITKYLEEQQEDDTEPYIYQLLSWLQDQMEVLLKRPASEFTSNEVPVEAEASTNLERMWIYSHHIKSTTKRQELIRQARQLELSGFSRPGKPGIICIEGDSANVQEYWRSIKSLRWQKITLVRTETKQRKRRFDNFTEQLFNAEGSSNSEEGIMNMGQFIKFLDDHGSGYIKAELFGLA</sequence>
<dbReference type="PROSITE" id="PS50908">
    <property type="entry name" value="RWD"/>
    <property type="match status" value="1"/>
</dbReference>